<feature type="region of interest" description="Disordered" evidence="1">
    <location>
        <begin position="140"/>
        <end position="190"/>
    </location>
</feature>
<reference evidence="3 4" key="1">
    <citation type="journal article" date="2007" name="Photosyn. Res.">
        <title>Complete nucleotide sequence of the freshwater unicellular cyanobacterium Synechococcus elongatus PCC 6301 chromosome: gene content and organization.</title>
        <authorList>
            <person name="Sugita C."/>
            <person name="Ogata K."/>
            <person name="Shikata M."/>
            <person name="Jikuya H."/>
            <person name="Takano J."/>
            <person name="Furumichi M."/>
            <person name="Kanehisa M."/>
            <person name="Omata T."/>
            <person name="Sugiura M."/>
            <person name="Sugita M."/>
        </authorList>
    </citation>
    <scope>NUCLEOTIDE SEQUENCE [LARGE SCALE GENOMIC DNA]</scope>
    <source>
        <strain evidence="4">ATCC 27144 / PCC 6301 / SAUG 1402/1</strain>
    </source>
</reference>
<evidence type="ECO:0000256" key="2">
    <source>
        <dbReference type="SAM" id="SignalP"/>
    </source>
</evidence>
<evidence type="ECO:0000313" key="3">
    <source>
        <dbReference type="EMBL" id="BAD78824.1"/>
    </source>
</evidence>
<protein>
    <submittedName>
        <fullName evidence="3">Uncharacterized protein</fullName>
    </submittedName>
</protein>
<proteinExistence type="predicted"/>
<accession>A0A0H3K3X4</accession>
<feature type="compositionally biased region" description="Pro residues" evidence="1">
    <location>
        <begin position="165"/>
        <end position="183"/>
    </location>
</feature>
<evidence type="ECO:0000313" key="4">
    <source>
        <dbReference type="Proteomes" id="UP000001175"/>
    </source>
</evidence>
<feature type="chain" id="PRO_5002613322" evidence="2">
    <location>
        <begin position="37"/>
        <end position="248"/>
    </location>
</feature>
<dbReference type="KEGG" id="syc:syc0634_c"/>
<keyword evidence="2" id="KW-0732">Signal</keyword>
<sequence length="248" mass="26761">MQSWVTVGVWGQSMKLQRFILCAVSSFFAVTESVLAQSVPFSINNFQNSPAQESITTPDGVTCSQNINSRTSLQAGFYGIDASQSSTNVQNFSTSQTPNFGAFVAIVVPLSSPPSTNCGEFAAIELERARLRLQREKEQFEEEKALRTNLQPQNTQNPFYQDPQNPAPAPTQPPAVMPAPPASPQSQFPRRLTPRSLNTAAVEIPIAPPIPTFIPSSANTAAALREEVIPTAPPIPVGFIPAPSQPNQ</sequence>
<name>A0A0H3K3X4_SYNP6</name>
<feature type="signal peptide" evidence="2">
    <location>
        <begin position="1"/>
        <end position="36"/>
    </location>
</feature>
<gene>
    <name evidence="3" type="ordered locus">syc0634_c</name>
</gene>
<dbReference type="EMBL" id="AP008231">
    <property type="protein sequence ID" value="BAD78824.1"/>
    <property type="molecule type" value="Genomic_DNA"/>
</dbReference>
<dbReference type="AlphaFoldDB" id="A0A0H3K3X4"/>
<evidence type="ECO:0000256" key="1">
    <source>
        <dbReference type="SAM" id="MobiDB-lite"/>
    </source>
</evidence>
<dbReference type="Proteomes" id="UP000001175">
    <property type="component" value="Chromosome"/>
</dbReference>
<feature type="compositionally biased region" description="Polar residues" evidence="1">
    <location>
        <begin position="148"/>
        <end position="159"/>
    </location>
</feature>
<organism evidence="3 4">
    <name type="scientific">Synechococcus sp. (strain ATCC 27144 / PCC 6301 / SAUG 1402/1)</name>
    <name type="common">Anacystis nidulans</name>
    <dbReference type="NCBI Taxonomy" id="269084"/>
    <lineage>
        <taxon>Bacteria</taxon>
        <taxon>Bacillati</taxon>
        <taxon>Cyanobacteriota</taxon>
        <taxon>Cyanophyceae</taxon>
        <taxon>Synechococcales</taxon>
        <taxon>Synechococcaceae</taxon>
        <taxon>Synechococcus</taxon>
    </lineage>
</organism>